<evidence type="ECO:0000313" key="8">
    <source>
        <dbReference type="Proteomes" id="UP000748756"/>
    </source>
</evidence>
<reference evidence="7" key="1">
    <citation type="journal article" date="2020" name="Fungal Divers.">
        <title>Resolving the Mortierellaceae phylogeny through synthesis of multi-gene phylogenetics and phylogenomics.</title>
        <authorList>
            <person name="Vandepol N."/>
            <person name="Liber J."/>
            <person name="Desiro A."/>
            <person name="Na H."/>
            <person name="Kennedy M."/>
            <person name="Barry K."/>
            <person name="Grigoriev I.V."/>
            <person name="Miller A.N."/>
            <person name="O'Donnell K."/>
            <person name="Stajich J.E."/>
            <person name="Bonito G."/>
        </authorList>
    </citation>
    <scope>NUCLEOTIDE SEQUENCE</scope>
    <source>
        <strain evidence="7">NRRL 6426</strain>
    </source>
</reference>
<keyword evidence="3" id="KW-0274">FAD</keyword>
<comment type="caution">
    <text evidence="7">The sequence shown here is derived from an EMBL/GenBank/DDBJ whole genome shotgun (WGS) entry which is preliminary data.</text>
</comment>
<accession>A0A9P5S2L8</accession>
<keyword evidence="2" id="KW-0285">Flavoprotein</keyword>
<dbReference type="AlphaFoldDB" id="A0A9P5S2L8"/>
<dbReference type="Pfam" id="PF01494">
    <property type="entry name" value="FAD_binding_3"/>
    <property type="match status" value="1"/>
</dbReference>
<evidence type="ECO:0000256" key="4">
    <source>
        <dbReference type="ARBA" id="ARBA00023002"/>
    </source>
</evidence>
<evidence type="ECO:0000313" key="7">
    <source>
        <dbReference type="EMBL" id="KAF9151719.1"/>
    </source>
</evidence>
<dbReference type="InterPro" id="IPR050562">
    <property type="entry name" value="FAD_mOase_fung"/>
</dbReference>
<feature type="compositionally biased region" description="Basic residues" evidence="5">
    <location>
        <begin position="475"/>
        <end position="485"/>
    </location>
</feature>
<evidence type="ECO:0000259" key="6">
    <source>
        <dbReference type="Pfam" id="PF01494"/>
    </source>
</evidence>
<dbReference type="EMBL" id="JAAAUQ010000299">
    <property type="protein sequence ID" value="KAF9151719.1"/>
    <property type="molecule type" value="Genomic_DNA"/>
</dbReference>
<proteinExistence type="inferred from homology"/>
<evidence type="ECO:0000256" key="2">
    <source>
        <dbReference type="ARBA" id="ARBA00022630"/>
    </source>
</evidence>
<evidence type="ECO:0000256" key="1">
    <source>
        <dbReference type="ARBA" id="ARBA00007992"/>
    </source>
</evidence>
<dbReference type="GO" id="GO:0071949">
    <property type="term" value="F:FAD binding"/>
    <property type="evidence" value="ECO:0007669"/>
    <property type="project" value="InterPro"/>
</dbReference>
<dbReference type="InterPro" id="IPR002938">
    <property type="entry name" value="FAD-bd"/>
</dbReference>
<dbReference type="GO" id="GO:0004497">
    <property type="term" value="F:monooxygenase activity"/>
    <property type="evidence" value="ECO:0007669"/>
    <property type="project" value="InterPro"/>
</dbReference>
<feature type="compositionally biased region" description="Basic and acidic residues" evidence="5">
    <location>
        <begin position="464"/>
        <end position="473"/>
    </location>
</feature>
<dbReference type="PANTHER" id="PTHR47356:SF2">
    <property type="entry name" value="FAD-BINDING DOMAIN-CONTAINING PROTEIN-RELATED"/>
    <property type="match status" value="1"/>
</dbReference>
<protein>
    <recommendedName>
        <fullName evidence="6">FAD-binding domain-containing protein</fullName>
    </recommendedName>
</protein>
<dbReference type="SUPFAM" id="SSF51905">
    <property type="entry name" value="FAD/NAD(P)-binding domain"/>
    <property type="match status" value="1"/>
</dbReference>
<evidence type="ECO:0000256" key="3">
    <source>
        <dbReference type="ARBA" id="ARBA00022827"/>
    </source>
</evidence>
<dbReference type="PANTHER" id="PTHR47356">
    <property type="entry name" value="FAD-DEPENDENT MONOOXYGENASE ASQG-RELATED"/>
    <property type="match status" value="1"/>
</dbReference>
<dbReference type="Gene3D" id="3.50.50.60">
    <property type="entry name" value="FAD/NAD(P)-binding domain"/>
    <property type="match status" value="1"/>
</dbReference>
<dbReference type="PRINTS" id="PR00420">
    <property type="entry name" value="RNGMNOXGNASE"/>
</dbReference>
<organism evidence="7 8">
    <name type="scientific">Linnemannia schmuckeri</name>
    <dbReference type="NCBI Taxonomy" id="64567"/>
    <lineage>
        <taxon>Eukaryota</taxon>
        <taxon>Fungi</taxon>
        <taxon>Fungi incertae sedis</taxon>
        <taxon>Mucoromycota</taxon>
        <taxon>Mortierellomycotina</taxon>
        <taxon>Mortierellomycetes</taxon>
        <taxon>Mortierellales</taxon>
        <taxon>Mortierellaceae</taxon>
        <taxon>Linnemannia</taxon>
    </lineage>
</organism>
<comment type="similarity">
    <text evidence="1">Belongs to the paxM FAD-dependent monooxygenase family.</text>
</comment>
<dbReference type="OrthoDB" id="16820at2759"/>
<evidence type="ECO:0000256" key="5">
    <source>
        <dbReference type="SAM" id="MobiDB-lite"/>
    </source>
</evidence>
<dbReference type="InterPro" id="IPR036188">
    <property type="entry name" value="FAD/NAD-bd_sf"/>
</dbReference>
<sequence>MDIRPATNTVHDHKDKPTVLIVGAGIGGLSLGILLQKADILYEIFERTAEIKPLGSAISLNSTTAPFLRQIGVYDEFHAVSKRMEAIQIANENREIEFAMADADLDQVERYGADARIVSRPILYSILLKQVPKERIHLSKKVLSTQQGDKGVTITCSDGTQYKGDILVGADRAYSAVRQNLYAQLKEKDLLPPSDGLPLPFSTVCLVGQTHPLDESQFPDIVKQDTQFMNILSRDKPYYVMTFTTQQNCVCYAVIQYLTKETSKEDDTFRQSEWGAEAAGTMCEEVRDFRIISGGKKLLTLGDLIDWTPKELISKVMLEEKVFTTWSHDRTVLIGDACHKINPAGGAGAANAIHDAIVLANYIHAFRNNPTDQDIAKAFKAYKDERIEWVNSAFETSQALKSMVDKGWKPRLIRLLVKYMPKFVNRAMEARLCSNRPQVYFLPLDTTPATLTPAPQPSLNARDLFSREDDSRTTTRQRKKAPASV</sequence>
<keyword evidence="8" id="KW-1185">Reference proteome</keyword>
<dbReference type="Proteomes" id="UP000748756">
    <property type="component" value="Unassembled WGS sequence"/>
</dbReference>
<keyword evidence="4" id="KW-0560">Oxidoreductase</keyword>
<gene>
    <name evidence="7" type="ORF">BG015_006294</name>
</gene>
<feature type="region of interest" description="Disordered" evidence="5">
    <location>
        <begin position="451"/>
        <end position="485"/>
    </location>
</feature>
<name>A0A9P5S2L8_9FUNG</name>
<feature type="domain" description="FAD-binding" evidence="6">
    <location>
        <begin position="18"/>
        <end position="388"/>
    </location>
</feature>